<name>A0A2X1A983_9BACI</name>
<evidence type="ECO:0000313" key="2">
    <source>
        <dbReference type="Proteomes" id="UP000251431"/>
    </source>
</evidence>
<protein>
    <submittedName>
        <fullName evidence="1">Uncharacterized protein</fullName>
    </submittedName>
</protein>
<dbReference type="AlphaFoldDB" id="A0A2X1A983"/>
<dbReference type="EMBL" id="UAQE01000011">
    <property type="protein sequence ID" value="SPU40727.1"/>
    <property type="molecule type" value="Genomic_DNA"/>
</dbReference>
<gene>
    <name evidence="1" type="ORF">NCTC7582_05271</name>
</gene>
<accession>A0A2X1A983</accession>
<reference evidence="1 2" key="1">
    <citation type="submission" date="2018-06" db="EMBL/GenBank/DDBJ databases">
        <authorList>
            <consortium name="Pathogen Informatics"/>
            <person name="Doyle S."/>
        </authorList>
    </citation>
    <scope>NUCLEOTIDE SEQUENCE [LARGE SCALE GENOMIC DNA]</scope>
    <source>
        <strain evidence="1 2">NCTC7582</strain>
    </source>
</reference>
<evidence type="ECO:0000313" key="1">
    <source>
        <dbReference type="EMBL" id="SPU40727.1"/>
    </source>
</evidence>
<organism evidence="1 2">
    <name type="scientific">Lysinibacillus capsici</name>
    <dbReference type="NCBI Taxonomy" id="2115968"/>
    <lineage>
        <taxon>Bacteria</taxon>
        <taxon>Bacillati</taxon>
        <taxon>Bacillota</taxon>
        <taxon>Bacilli</taxon>
        <taxon>Bacillales</taxon>
        <taxon>Bacillaceae</taxon>
        <taxon>Lysinibacillus</taxon>
    </lineage>
</organism>
<dbReference type="Proteomes" id="UP000251431">
    <property type="component" value="Unassembled WGS sequence"/>
</dbReference>
<sequence>MLQTKEITCPKCKTIQTEDIEDFIIDTGDMDLLSHCLVQFKICFL</sequence>
<proteinExistence type="predicted"/>